<comment type="similarity">
    <text evidence="5">Belongs to the cytochrome P450 family.</text>
</comment>
<reference evidence="15" key="1">
    <citation type="submission" date="2014-03" db="EMBL/GenBank/DDBJ databases">
        <authorList>
            <person name="Aksoy S."/>
            <person name="Warren W."/>
            <person name="Wilson R.K."/>
        </authorList>
    </citation>
    <scope>NUCLEOTIDE SEQUENCE [LARGE SCALE GENOMIC DNA]</scope>
    <source>
        <strain evidence="15">IAEA</strain>
    </source>
</reference>
<evidence type="ECO:0000256" key="7">
    <source>
        <dbReference type="ARBA" id="ARBA00022723"/>
    </source>
</evidence>
<protein>
    <recommendedName>
        <fullName evidence="16">Cytochrome P450</fullName>
    </recommendedName>
</protein>
<evidence type="ECO:0000313" key="15">
    <source>
        <dbReference type="Proteomes" id="UP000091820"/>
    </source>
</evidence>
<dbReference type="GO" id="GO:0004497">
    <property type="term" value="F:monooxygenase activity"/>
    <property type="evidence" value="ECO:0007669"/>
    <property type="project" value="UniProtKB-KW"/>
</dbReference>
<dbReference type="InterPro" id="IPR050476">
    <property type="entry name" value="Insect_CytP450_Detox"/>
</dbReference>
<evidence type="ECO:0000256" key="3">
    <source>
        <dbReference type="ARBA" id="ARBA00004174"/>
    </source>
</evidence>
<evidence type="ECO:0000256" key="13">
    <source>
        <dbReference type="ARBA" id="ARBA00023136"/>
    </source>
</evidence>
<evidence type="ECO:0000256" key="5">
    <source>
        <dbReference type="ARBA" id="ARBA00010617"/>
    </source>
</evidence>
<sequence>MTFLWVLLFTAFSGLLAYINVKYIYWYLLGISQFKTNFLWGNFWQLKSLHHTEIIQKLYDTYKKTQAIAGTYIFAEPVAVVLNLNVMHIMLLQDRGKFQHHTKWTDIPDNLSRELMVYLLKQVNRRSQLLTALEMELKTSRSVCVNVKEMSNCFTLNVLSSALLSVDYKALTRSETDFYLKFMERIEKKPFSVKWQIFQKVYKFGNSDSYFNDMINFLLPRLVKIIERRKNLNLKTEDFLHILLNECEEYSTLSAKDVAKEIIHLLTSSFKISVWIINCALYELAKNTQKQLLLSQEIIKLMKHNNNQLNQKVLDELIYLKLVIKETQRLYPPLTFLQIEASADYPVPKTIITLDKGNMIYIPVQAVLHDPEIYSDSEQFQPERFNSWFQQERHSLSFLCDVNNPQNGIVSCCVQAIVSIFLIDLLSKYEFTLCDKSPIKVEFSKYNFIKFPTNDITLNIRKL</sequence>
<organism evidence="14 15">
    <name type="scientific">Glossina brevipalpis</name>
    <dbReference type="NCBI Taxonomy" id="37001"/>
    <lineage>
        <taxon>Eukaryota</taxon>
        <taxon>Metazoa</taxon>
        <taxon>Ecdysozoa</taxon>
        <taxon>Arthropoda</taxon>
        <taxon>Hexapoda</taxon>
        <taxon>Insecta</taxon>
        <taxon>Pterygota</taxon>
        <taxon>Neoptera</taxon>
        <taxon>Endopterygota</taxon>
        <taxon>Diptera</taxon>
        <taxon>Brachycera</taxon>
        <taxon>Muscomorpha</taxon>
        <taxon>Hippoboscoidea</taxon>
        <taxon>Glossinidae</taxon>
        <taxon>Glossina</taxon>
    </lineage>
</organism>
<evidence type="ECO:0000313" key="14">
    <source>
        <dbReference type="EnsemblMetazoa" id="GBRI004395-PA"/>
    </source>
</evidence>
<dbReference type="SUPFAM" id="SSF48264">
    <property type="entry name" value="Cytochrome P450"/>
    <property type="match status" value="1"/>
</dbReference>
<dbReference type="PANTHER" id="PTHR24292">
    <property type="entry name" value="CYTOCHROME P450"/>
    <property type="match status" value="1"/>
</dbReference>
<evidence type="ECO:0008006" key="16">
    <source>
        <dbReference type="Google" id="ProtNLM"/>
    </source>
</evidence>
<dbReference type="Gene3D" id="1.10.630.10">
    <property type="entry name" value="Cytochrome P450"/>
    <property type="match status" value="1"/>
</dbReference>
<keyword evidence="7" id="KW-0479">Metal-binding</keyword>
<keyword evidence="15" id="KW-1185">Reference proteome</keyword>
<evidence type="ECO:0000256" key="2">
    <source>
        <dbReference type="ARBA" id="ARBA00003690"/>
    </source>
</evidence>
<dbReference type="EnsemblMetazoa" id="GBRI004395-RA">
    <property type="protein sequence ID" value="GBRI004395-PA"/>
    <property type="gene ID" value="GBRI004395"/>
</dbReference>
<keyword evidence="8" id="KW-0256">Endoplasmic reticulum</keyword>
<evidence type="ECO:0000256" key="4">
    <source>
        <dbReference type="ARBA" id="ARBA00004406"/>
    </source>
</evidence>
<evidence type="ECO:0000256" key="11">
    <source>
        <dbReference type="ARBA" id="ARBA00023004"/>
    </source>
</evidence>
<evidence type="ECO:0000256" key="10">
    <source>
        <dbReference type="ARBA" id="ARBA00023002"/>
    </source>
</evidence>
<dbReference type="InterPro" id="IPR036396">
    <property type="entry name" value="Cyt_P450_sf"/>
</dbReference>
<dbReference type="InterPro" id="IPR001128">
    <property type="entry name" value="Cyt_P450"/>
</dbReference>
<name>A0A1A9W2W4_9MUSC</name>
<evidence type="ECO:0000256" key="6">
    <source>
        <dbReference type="ARBA" id="ARBA00022617"/>
    </source>
</evidence>
<dbReference type="AlphaFoldDB" id="A0A1A9W2W4"/>
<reference evidence="14" key="2">
    <citation type="submission" date="2020-05" db="UniProtKB">
        <authorList>
            <consortium name="EnsemblMetazoa"/>
        </authorList>
    </citation>
    <scope>IDENTIFICATION</scope>
    <source>
        <strain evidence="14">IAEA</strain>
    </source>
</reference>
<evidence type="ECO:0000256" key="12">
    <source>
        <dbReference type="ARBA" id="ARBA00023033"/>
    </source>
</evidence>
<evidence type="ECO:0000256" key="8">
    <source>
        <dbReference type="ARBA" id="ARBA00022824"/>
    </source>
</evidence>
<dbReference type="VEuPathDB" id="VectorBase:GBRI004395"/>
<dbReference type="GO" id="GO:0016705">
    <property type="term" value="F:oxidoreductase activity, acting on paired donors, with incorporation or reduction of molecular oxygen"/>
    <property type="evidence" value="ECO:0007669"/>
    <property type="project" value="InterPro"/>
</dbReference>
<dbReference type="GO" id="GO:0005506">
    <property type="term" value="F:iron ion binding"/>
    <property type="evidence" value="ECO:0007669"/>
    <property type="project" value="InterPro"/>
</dbReference>
<keyword evidence="10" id="KW-0560">Oxidoreductase</keyword>
<evidence type="ECO:0000256" key="1">
    <source>
        <dbReference type="ARBA" id="ARBA00001971"/>
    </source>
</evidence>
<comment type="function">
    <text evidence="2">May be involved in the metabolism of insect hormones and in the breakdown of synthetic insecticides.</text>
</comment>
<proteinExistence type="inferred from homology"/>
<dbReference type="Pfam" id="PF00067">
    <property type="entry name" value="p450"/>
    <property type="match status" value="1"/>
</dbReference>
<comment type="subcellular location">
    <subcellularLocation>
        <location evidence="4">Endoplasmic reticulum membrane</location>
        <topology evidence="4">Peripheral membrane protein</topology>
    </subcellularLocation>
    <subcellularLocation>
        <location evidence="3">Microsome membrane</location>
        <topology evidence="3">Peripheral membrane protein</topology>
    </subcellularLocation>
</comment>
<dbReference type="PANTHER" id="PTHR24292:SF54">
    <property type="entry name" value="CYP9F3-RELATED"/>
    <property type="match status" value="1"/>
</dbReference>
<dbReference type="GO" id="GO:0005789">
    <property type="term" value="C:endoplasmic reticulum membrane"/>
    <property type="evidence" value="ECO:0007669"/>
    <property type="project" value="UniProtKB-SubCell"/>
</dbReference>
<dbReference type="STRING" id="37001.A0A1A9W2W4"/>
<keyword evidence="9" id="KW-0492">Microsome</keyword>
<keyword evidence="11" id="KW-0408">Iron</keyword>
<keyword evidence="12" id="KW-0503">Monooxygenase</keyword>
<dbReference type="Proteomes" id="UP000091820">
    <property type="component" value="Unassembled WGS sequence"/>
</dbReference>
<dbReference type="GO" id="GO:0020037">
    <property type="term" value="F:heme binding"/>
    <property type="evidence" value="ECO:0007669"/>
    <property type="project" value="InterPro"/>
</dbReference>
<comment type="cofactor">
    <cofactor evidence="1">
        <name>heme</name>
        <dbReference type="ChEBI" id="CHEBI:30413"/>
    </cofactor>
</comment>
<keyword evidence="13" id="KW-0472">Membrane</keyword>
<evidence type="ECO:0000256" key="9">
    <source>
        <dbReference type="ARBA" id="ARBA00022848"/>
    </source>
</evidence>
<accession>A0A1A9W2W4</accession>
<keyword evidence="6" id="KW-0349">Heme</keyword>